<evidence type="ECO:0008006" key="4">
    <source>
        <dbReference type="Google" id="ProtNLM"/>
    </source>
</evidence>
<protein>
    <recommendedName>
        <fullName evidence="4">DUF2997 domain-containing protein</fullName>
    </recommendedName>
</protein>
<sequence length="64" mass="7143">MNQSIEIIIAPDGQSRIETHGFTGNDCRDASRLLEQALGKATSEQLKSDFHQHASEEEHLQEGH</sequence>
<dbReference type="EMBL" id="CP036266">
    <property type="protein sequence ID" value="QDT22446.1"/>
    <property type="molecule type" value="Genomic_DNA"/>
</dbReference>
<dbReference type="InterPro" id="IPR021375">
    <property type="entry name" value="DUF2997"/>
</dbReference>
<name>A0A517PSU7_9PLAN</name>
<dbReference type="Proteomes" id="UP000320421">
    <property type="component" value="Chromosome"/>
</dbReference>
<evidence type="ECO:0000256" key="1">
    <source>
        <dbReference type="SAM" id="MobiDB-lite"/>
    </source>
</evidence>
<feature type="region of interest" description="Disordered" evidence="1">
    <location>
        <begin position="40"/>
        <end position="64"/>
    </location>
</feature>
<evidence type="ECO:0000313" key="3">
    <source>
        <dbReference type="Proteomes" id="UP000320421"/>
    </source>
</evidence>
<keyword evidence="3" id="KW-1185">Reference proteome</keyword>
<reference evidence="2 3" key="1">
    <citation type="submission" date="2019-02" db="EMBL/GenBank/DDBJ databases">
        <title>Deep-cultivation of Planctomycetes and their phenomic and genomic characterization uncovers novel biology.</title>
        <authorList>
            <person name="Wiegand S."/>
            <person name="Jogler M."/>
            <person name="Boedeker C."/>
            <person name="Pinto D."/>
            <person name="Vollmers J."/>
            <person name="Rivas-Marin E."/>
            <person name="Kohn T."/>
            <person name="Peeters S.H."/>
            <person name="Heuer A."/>
            <person name="Rast P."/>
            <person name="Oberbeckmann S."/>
            <person name="Bunk B."/>
            <person name="Jeske O."/>
            <person name="Meyerdierks A."/>
            <person name="Storesund J.E."/>
            <person name="Kallscheuer N."/>
            <person name="Luecker S."/>
            <person name="Lage O.M."/>
            <person name="Pohl T."/>
            <person name="Merkel B.J."/>
            <person name="Hornburger P."/>
            <person name="Mueller R.-W."/>
            <person name="Bruemmer F."/>
            <person name="Labrenz M."/>
            <person name="Spormann A.M."/>
            <person name="Op den Camp H."/>
            <person name="Overmann J."/>
            <person name="Amann R."/>
            <person name="Jetten M.S.M."/>
            <person name="Mascher T."/>
            <person name="Medema M.H."/>
            <person name="Devos D.P."/>
            <person name="Kaster A.-K."/>
            <person name="Ovreas L."/>
            <person name="Rohde M."/>
            <person name="Galperin M.Y."/>
            <person name="Jogler C."/>
        </authorList>
    </citation>
    <scope>NUCLEOTIDE SEQUENCE [LARGE SCALE GENOMIC DNA]</scope>
    <source>
        <strain evidence="2 3">HG66A1</strain>
    </source>
</reference>
<dbReference type="RefSeq" id="WP_145188296.1">
    <property type="nucleotide sequence ID" value="NZ_CP036266.1"/>
</dbReference>
<organism evidence="2 3">
    <name type="scientific">Gimesia chilikensis</name>
    <dbReference type="NCBI Taxonomy" id="2605989"/>
    <lineage>
        <taxon>Bacteria</taxon>
        <taxon>Pseudomonadati</taxon>
        <taxon>Planctomycetota</taxon>
        <taxon>Planctomycetia</taxon>
        <taxon>Planctomycetales</taxon>
        <taxon>Planctomycetaceae</taxon>
        <taxon>Gimesia</taxon>
    </lineage>
</organism>
<dbReference type="OrthoDB" id="288620at2"/>
<evidence type="ECO:0000313" key="2">
    <source>
        <dbReference type="EMBL" id="QDT22446.1"/>
    </source>
</evidence>
<dbReference type="AlphaFoldDB" id="A0A517PSU7"/>
<gene>
    <name evidence="2" type="ORF">HG66A1_42540</name>
</gene>
<feature type="compositionally biased region" description="Basic and acidic residues" evidence="1">
    <location>
        <begin position="46"/>
        <end position="64"/>
    </location>
</feature>
<accession>A0A517PSU7</accession>
<dbReference type="Pfam" id="PF11211">
    <property type="entry name" value="DUF2997"/>
    <property type="match status" value="1"/>
</dbReference>
<proteinExistence type="predicted"/>